<evidence type="ECO:0000313" key="4">
    <source>
        <dbReference type="Proteomes" id="UP000466024"/>
    </source>
</evidence>
<dbReference type="Pfam" id="PF00248">
    <property type="entry name" value="Aldo_ket_red"/>
    <property type="match status" value="1"/>
</dbReference>
<accession>A0A640W940</accession>
<dbReference type="GO" id="GO:0016491">
    <property type="term" value="F:oxidoreductase activity"/>
    <property type="evidence" value="ECO:0007669"/>
    <property type="project" value="UniProtKB-KW"/>
</dbReference>
<evidence type="ECO:0000259" key="2">
    <source>
        <dbReference type="Pfam" id="PF00248"/>
    </source>
</evidence>
<dbReference type="InterPro" id="IPR023210">
    <property type="entry name" value="NADP_OxRdtase_dom"/>
</dbReference>
<dbReference type="PANTHER" id="PTHR43625">
    <property type="entry name" value="AFLATOXIN B1 ALDEHYDE REDUCTASE"/>
    <property type="match status" value="1"/>
</dbReference>
<dbReference type="GO" id="GO:0005737">
    <property type="term" value="C:cytoplasm"/>
    <property type="evidence" value="ECO:0007669"/>
    <property type="project" value="TreeGrafter"/>
</dbReference>
<proteinExistence type="predicted"/>
<feature type="domain" description="NADP-dependent oxidoreductase" evidence="2">
    <location>
        <begin position="2"/>
        <end position="273"/>
    </location>
</feature>
<dbReference type="Proteomes" id="UP000466024">
    <property type="component" value="Unassembled WGS sequence"/>
</dbReference>
<organism evidence="3 4">
    <name type="scientific">Salinicola corii</name>
    <dbReference type="NCBI Taxonomy" id="2606937"/>
    <lineage>
        <taxon>Bacteria</taxon>
        <taxon>Pseudomonadati</taxon>
        <taxon>Pseudomonadota</taxon>
        <taxon>Gammaproteobacteria</taxon>
        <taxon>Oceanospirillales</taxon>
        <taxon>Halomonadaceae</taxon>
        <taxon>Salinicola</taxon>
    </lineage>
</organism>
<comment type="caution">
    <text evidence="3">The sequence shown here is derived from an EMBL/GenBank/DDBJ whole genome shotgun (WGS) entry which is preliminary data.</text>
</comment>
<dbReference type="AlphaFoldDB" id="A0A640W940"/>
<dbReference type="EMBL" id="VTPX01000012">
    <property type="protein sequence ID" value="KAA0016291.1"/>
    <property type="molecule type" value="Genomic_DNA"/>
</dbReference>
<dbReference type="InterPro" id="IPR050791">
    <property type="entry name" value="Aldo-Keto_reductase"/>
</dbReference>
<sequence>MATLERALARGVTLFDTADIYGEGRNEEFIAPFIRANRDRVTLATKFGINRFGPAIDQVRIENRPEYIRRAVDGSLRRLGIEVIDLYYMHRRNPAVPLAESVGAMADLVKEGKLRFLGLSEVSADELREAHAVHPITALQTEWSLFSRHVEDSIVPTAAELGVGFVPYSPLGRGQLTGRVDPGGFDEKDVRKLYDRFVEDDNARLVDAIKAIAARYDATAAQVALAWLHSRSKVFGLSVVPIPGTRKPSRLDENVGGAQLVLSDADLAELGSLADRVKGSRDMGRPSDRT</sequence>
<reference evidence="3 4" key="1">
    <citation type="submission" date="2019-08" db="EMBL/GenBank/DDBJ databases">
        <title>Bioinformatics analysis of the strain L3 and L5.</title>
        <authorList>
            <person name="Li X."/>
        </authorList>
    </citation>
    <scope>NUCLEOTIDE SEQUENCE [LARGE SCALE GENOMIC DNA]</scope>
    <source>
        <strain evidence="3 4">L3</strain>
    </source>
</reference>
<evidence type="ECO:0000313" key="3">
    <source>
        <dbReference type="EMBL" id="KAA0016291.1"/>
    </source>
</evidence>
<evidence type="ECO:0000256" key="1">
    <source>
        <dbReference type="ARBA" id="ARBA00023002"/>
    </source>
</evidence>
<keyword evidence="4" id="KW-1185">Reference proteome</keyword>
<gene>
    <name evidence="3" type="ORF">F0A16_17835</name>
</gene>
<protein>
    <submittedName>
        <fullName evidence="3">Aldo/keto reductase</fullName>
    </submittedName>
</protein>
<dbReference type="PANTHER" id="PTHR43625:SF77">
    <property type="entry name" value="ALDO-KETO REDUCTASE"/>
    <property type="match status" value="1"/>
</dbReference>
<dbReference type="SUPFAM" id="SSF51430">
    <property type="entry name" value="NAD(P)-linked oxidoreductase"/>
    <property type="match status" value="1"/>
</dbReference>
<dbReference type="RefSeq" id="WP_149436758.1">
    <property type="nucleotide sequence ID" value="NZ_VTPX01000012.1"/>
</dbReference>
<keyword evidence="1" id="KW-0560">Oxidoreductase</keyword>
<name>A0A640W940_9GAMM</name>
<dbReference type="InterPro" id="IPR036812">
    <property type="entry name" value="NAD(P)_OxRdtase_dom_sf"/>
</dbReference>
<dbReference type="Gene3D" id="3.20.20.100">
    <property type="entry name" value="NADP-dependent oxidoreductase domain"/>
    <property type="match status" value="1"/>
</dbReference>